<evidence type="ECO:0000313" key="6">
    <source>
        <dbReference type="EMBL" id="OXM16235.1"/>
    </source>
</evidence>
<dbReference type="Proteomes" id="UP000215145">
    <property type="component" value="Unassembled WGS sequence"/>
</dbReference>
<dbReference type="EMBL" id="NMUQ01000001">
    <property type="protein sequence ID" value="OXM16235.1"/>
    <property type="molecule type" value="Genomic_DNA"/>
</dbReference>
<dbReference type="SUPFAM" id="SSF46955">
    <property type="entry name" value="Putative DNA-binding domain"/>
    <property type="match status" value="2"/>
</dbReference>
<dbReference type="AlphaFoldDB" id="A0A229P2W7"/>
<keyword evidence="1" id="KW-0678">Repressor</keyword>
<keyword evidence="3" id="KW-0238">DNA-binding</keyword>
<feature type="domain" description="HTH merR-type" evidence="5">
    <location>
        <begin position="4"/>
        <end position="72"/>
    </location>
</feature>
<dbReference type="PROSITE" id="PS50937">
    <property type="entry name" value="HTH_MERR_2"/>
    <property type="match status" value="2"/>
</dbReference>
<dbReference type="SMART" id="SM00422">
    <property type="entry name" value="HTH_MERR"/>
    <property type="match status" value="2"/>
</dbReference>
<proteinExistence type="predicted"/>
<accession>A0A229P2W7</accession>
<dbReference type="PANTHER" id="PTHR30204:SF69">
    <property type="entry name" value="MERR-FAMILY TRANSCRIPTIONAL REGULATOR"/>
    <property type="match status" value="1"/>
</dbReference>
<dbReference type="RefSeq" id="WP_089523319.1">
    <property type="nucleotide sequence ID" value="NZ_NMUQ01000001.1"/>
</dbReference>
<evidence type="ECO:0000256" key="1">
    <source>
        <dbReference type="ARBA" id="ARBA00022491"/>
    </source>
</evidence>
<dbReference type="InterPro" id="IPR009061">
    <property type="entry name" value="DNA-bd_dom_put_sf"/>
</dbReference>
<keyword evidence="7" id="KW-1185">Reference proteome</keyword>
<gene>
    <name evidence="6" type="ORF">CGZ75_05965</name>
</gene>
<dbReference type="Pfam" id="PF13411">
    <property type="entry name" value="MerR_1"/>
    <property type="match status" value="1"/>
</dbReference>
<dbReference type="InterPro" id="IPR047057">
    <property type="entry name" value="MerR_fam"/>
</dbReference>
<feature type="domain" description="HTH merR-type" evidence="5">
    <location>
        <begin position="122"/>
        <end position="191"/>
    </location>
</feature>
<dbReference type="InterPro" id="IPR000551">
    <property type="entry name" value="MerR-type_HTH_dom"/>
</dbReference>
<dbReference type="PANTHER" id="PTHR30204">
    <property type="entry name" value="REDOX-CYCLING DRUG-SENSING TRANSCRIPTIONAL ACTIVATOR SOXR"/>
    <property type="match status" value="1"/>
</dbReference>
<dbReference type="PROSITE" id="PS00552">
    <property type="entry name" value="HTH_MERR_1"/>
    <property type="match status" value="1"/>
</dbReference>
<name>A0A229P2W7_9BACL</name>
<organism evidence="6 7">
    <name type="scientific">Paenibacillus herberti</name>
    <dbReference type="NCBI Taxonomy" id="1619309"/>
    <lineage>
        <taxon>Bacteria</taxon>
        <taxon>Bacillati</taxon>
        <taxon>Bacillota</taxon>
        <taxon>Bacilli</taxon>
        <taxon>Bacillales</taxon>
        <taxon>Paenibacillaceae</taxon>
        <taxon>Paenibacillus</taxon>
    </lineage>
</organism>
<comment type="caution">
    <text evidence="6">The sequence shown here is derived from an EMBL/GenBank/DDBJ whole genome shotgun (WGS) entry which is preliminary data.</text>
</comment>
<dbReference type="GO" id="GO:0003700">
    <property type="term" value="F:DNA-binding transcription factor activity"/>
    <property type="evidence" value="ECO:0007669"/>
    <property type="project" value="InterPro"/>
</dbReference>
<sequence>MDRKYRPIDIARELGLSTSALRHYESWGVVPLPERASNGYRMYTSEHLAWFRCLRALYEGFGMDLASEVLKKLQEGKAELAMWLVNQEQAKLQQDKAAADRTLQLLLQLEMDELDGLKLKPHMAIGEVAELAGVAPSAIRHWEKEGLIQPVRDSHNGYRLYTPIQLRQIMLIRTLRPTIFFLDGMKEIVWAMGNRGVEHAIKGTEHALEMIGTRIRRQFIGIHELVVLCRLLGFM</sequence>
<evidence type="ECO:0000256" key="2">
    <source>
        <dbReference type="ARBA" id="ARBA00023015"/>
    </source>
</evidence>
<keyword evidence="2" id="KW-0805">Transcription regulation</keyword>
<evidence type="ECO:0000256" key="4">
    <source>
        <dbReference type="ARBA" id="ARBA00023163"/>
    </source>
</evidence>
<evidence type="ECO:0000259" key="5">
    <source>
        <dbReference type="PROSITE" id="PS50937"/>
    </source>
</evidence>
<dbReference type="Pfam" id="PF00376">
    <property type="entry name" value="MerR"/>
    <property type="match status" value="1"/>
</dbReference>
<dbReference type="OrthoDB" id="122388at2"/>
<keyword evidence="4" id="KW-0804">Transcription</keyword>
<evidence type="ECO:0000256" key="3">
    <source>
        <dbReference type="ARBA" id="ARBA00023125"/>
    </source>
</evidence>
<dbReference type="GO" id="GO:0003677">
    <property type="term" value="F:DNA binding"/>
    <property type="evidence" value="ECO:0007669"/>
    <property type="project" value="UniProtKB-KW"/>
</dbReference>
<reference evidence="6 7" key="1">
    <citation type="submission" date="2017-07" db="EMBL/GenBank/DDBJ databases">
        <title>Paenibacillus herberti R33 genome sequencing and assembly.</title>
        <authorList>
            <person name="Su W."/>
        </authorList>
    </citation>
    <scope>NUCLEOTIDE SEQUENCE [LARGE SCALE GENOMIC DNA]</scope>
    <source>
        <strain evidence="6 7">R33</strain>
    </source>
</reference>
<evidence type="ECO:0000313" key="7">
    <source>
        <dbReference type="Proteomes" id="UP000215145"/>
    </source>
</evidence>
<protein>
    <submittedName>
        <fullName evidence="6">Transcriptional regulator</fullName>
    </submittedName>
</protein>
<dbReference type="Gene3D" id="1.10.1660.10">
    <property type="match status" value="2"/>
</dbReference>